<keyword evidence="5 6" id="KW-0472">Membrane</keyword>
<evidence type="ECO:0000256" key="6">
    <source>
        <dbReference type="SAM" id="Phobius"/>
    </source>
</evidence>
<organism evidence="7 8">
    <name type="scientific">Gemelliphila palaticanis</name>
    <dbReference type="NCBI Taxonomy" id="81950"/>
    <lineage>
        <taxon>Bacteria</taxon>
        <taxon>Bacillati</taxon>
        <taxon>Bacillota</taxon>
        <taxon>Bacilli</taxon>
        <taxon>Bacillales</taxon>
        <taxon>Gemellaceae</taxon>
        <taxon>Gemelliphila</taxon>
    </lineage>
</organism>
<feature type="transmembrane region" description="Helical" evidence="6">
    <location>
        <begin position="188"/>
        <end position="210"/>
    </location>
</feature>
<evidence type="ECO:0000256" key="5">
    <source>
        <dbReference type="ARBA" id="ARBA00023136"/>
    </source>
</evidence>
<evidence type="ECO:0000256" key="2">
    <source>
        <dbReference type="ARBA" id="ARBA00007511"/>
    </source>
</evidence>
<dbReference type="InterPro" id="IPR022493">
    <property type="entry name" value="CHP03716_TM_YkoY"/>
</dbReference>
<evidence type="ECO:0000256" key="3">
    <source>
        <dbReference type="ARBA" id="ARBA00022692"/>
    </source>
</evidence>
<dbReference type="InterPro" id="IPR005496">
    <property type="entry name" value="Integral_membrane_TerC"/>
</dbReference>
<feature type="transmembrane region" description="Helical" evidence="6">
    <location>
        <begin position="6"/>
        <end position="34"/>
    </location>
</feature>
<feature type="transmembrane region" description="Helical" evidence="6">
    <location>
        <begin position="125"/>
        <end position="146"/>
    </location>
</feature>
<dbReference type="NCBIfam" id="TIGR03716">
    <property type="entry name" value="R_switched_YkoY"/>
    <property type="match status" value="1"/>
</dbReference>
<feature type="transmembrane region" description="Helical" evidence="6">
    <location>
        <begin position="71"/>
        <end position="90"/>
    </location>
</feature>
<keyword evidence="4 6" id="KW-1133">Transmembrane helix</keyword>
<proteinExistence type="inferred from homology"/>
<reference evidence="7 8" key="1">
    <citation type="submission" date="2020-07" db="EMBL/GenBank/DDBJ databases">
        <title>MOT database genomes.</title>
        <authorList>
            <person name="Joseph S."/>
            <person name="Aduse-Opoku J."/>
            <person name="Hashim A."/>
            <person name="Wade W."/>
            <person name="Curtis M."/>
        </authorList>
    </citation>
    <scope>NUCLEOTIDE SEQUENCE [LARGE SCALE GENOMIC DNA]</scope>
    <source>
        <strain evidence="7 8">CIP 106318</strain>
    </source>
</reference>
<dbReference type="InterPro" id="IPR036259">
    <property type="entry name" value="MFS_trans_sf"/>
</dbReference>
<dbReference type="PANTHER" id="PTHR30238">
    <property type="entry name" value="MEMBRANE BOUND PREDICTED REDOX MODULATOR"/>
    <property type="match status" value="1"/>
</dbReference>
<keyword evidence="8" id="KW-1185">Reference proteome</keyword>
<evidence type="ECO:0000313" key="7">
    <source>
        <dbReference type="EMBL" id="NYS46844.1"/>
    </source>
</evidence>
<gene>
    <name evidence="7" type="ORF">HZY85_01365</name>
</gene>
<comment type="similarity">
    <text evidence="2">Belongs to the TerC family.</text>
</comment>
<feature type="transmembrane region" description="Helical" evidence="6">
    <location>
        <begin position="225"/>
        <end position="245"/>
    </location>
</feature>
<dbReference type="PANTHER" id="PTHR30238:SF4">
    <property type="entry name" value="SLL1022 PROTEIN"/>
    <property type="match status" value="1"/>
</dbReference>
<comment type="caution">
    <text evidence="7">The sequence shown here is derived from an EMBL/GenBank/DDBJ whole genome shotgun (WGS) entry which is preliminary data.</text>
</comment>
<accession>A0ABX2T0D8</accession>
<dbReference type="RefSeq" id="WP_179940096.1">
    <property type="nucleotide sequence ID" value="NZ_JACBYF010000002.1"/>
</dbReference>
<feature type="transmembrane region" description="Helical" evidence="6">
    <location>
        <begin position="158"/>
        <end position="176"/>
    </location>
</feature>
<dbReference type="EMBL" id="JACBYF010000002">
    <property type="protein sequence ID" value="NYS46844.1"/>
    <property type="molecule type" value="Genomic_DNA"/>
</dbReference>
<protein>
    <submittedName>
        <fullName evidence="7">TerC family protein</fullName>
    </submittedName>
</protein>
<keyword evidence="3 6" id="KW-0812">Transmembrane</keyword>
<evidence type="ECO:0000256" key="4">
    <source>
        <dbReference type="ARBA" id="ARBA00022989"/>
    </source>
</evidence>
<comment type="subcellular location">
    <subcellularLocation>
        <location evidence="1">Membrane</location>
        <topology evidence="1">Multi-pass membrane protein</topology>
    </subcellularLocation>
</comment>
<evidence type="ECO:0000313" key="8">
    <source>
        <dbReference type="Proteomes" id="UP000531840"/>
    </source>
</evidence>
<dbReference type="Proteomes" id="UP000531840">
    <property type="component" value="Unassembled WGS sequence"/>
</dbReference>
<name>A0ABX2T0D8_9BACL</name>
<dbReference type="SUPFAM" id="SSF103473">
    <property type="entry name" value="MFS general substrate transporter"/>
    <property type="match status" value="1"/>
</dbReference>
<dbReference type="Pfam" id="PF03741">
    <property type="entry name" value="TerC"/>
    <property type="match status" value="1"/>
</dbReference>
<evidence type="ECO:0000256" key="1">
    <source>
        <dbReference type="ARBA" id="ARBA00004141"/>
    </source>
</evidence>
<sequence>MDAQILIQYAIVLLSLILLEGLLSADNAIVLAIMVRHLPEKQQKQALMYGLVGALVFRIIAIFLITILAKYWQIQVIGGLYLIYMAVTHIKEFYEKLNKPEEEQVVSKNQGGFWSTVIKVELTDIAFAVDSILAAVAIAITLPHISETSIGGINLGQFVVMVLGGIVGVVIMRYAANIFIKVLNEKPGLELAAFLIVAWVGIKLFIIAAANPSLGYLPVEFPHSTLWTIIFWLVLFGLLIFGIWYSKKLNEKKEKVN</sequence>
<feature type="transmembrane region" description="Helical" evidence="6">
    <location>
        <begin position="46"/>
        <end position="65"/>
    </location>
</feature>